<dbReference type="PATRIC" id="fig|1423759.3.peg.2150"/>
<accession>A0A0R1MGX9</accession>
<gene>
    <name evidence="2" type="ORF">FC92_GL002058</name>
</gene>
<evidence type="ECO:0000313" key="3">
    <source>
        <dbReference type="Proteomes" id="UP000051448"/>
    </source>
</evidence>
<dbReference type="AlphaFoldDB" id="A0A0R1MGX9"/>
<dbReference type="Gene3D" id="3.40.630.30">
    <property type="match status" value="1"/>
</dbReference>
<dbReference type="Pfam" id="PF00583">
    <property type="entry name" value="Acetyltransf_1"/>
    <property type="match status" value="1"/>
</dbReference>
<dbReference type="STRING" id="1423759.FC92_GL002058"/>
<organism evidence="2 3">
    <name type="scientific">Liquorilactobacillus hordei DSM 19519</name>
    <dbReference type="NCBI Taxonomy" id="1423759"/>
    <lineage>
        <taxon>Bacteria</taxon>
        <taxon>Bacillati</taxon>
        <taxon>Bacillota</taxon>
        <taxon>Bacilli</taxon>
        <taxon>Lactobacillales</taxon>
        <taxon>Lactobacillaceae</taxon>
        <taxon>Liquorilactobacillus</taxon>
    </lineage>
</organism>
<keyword evidence="3" id="KW-1185">Reference proteome</keyword>
<comment type="caution">
    <text evidence="2">The sequence shown here is derived from an EMBL/GenBank/DDBJ whole genome shotgun (WGS) entry which is preliminary data.</text>
</comment>
<dbReference type="EMBL" id="AZDX01000007">
    <property type="protein sequence ID" value="KRL07280.1"/>
    <property type="molecule type" value="Genomic_DNA"/>
</dbReference>
<dbReference type="SUPFAM" id="SSF55729">
    <property type="entry name" value="Acyl-CoA N-acyltransferases (Nat)"/>
    <property type="match status" value="1"/>
</dbReference>
<evidence type="ECO:0000259" key="1">
    <source>
        <dbReference type="PROSITE" id="PS51186"/>
    </source>
</evidence>
<dbReference type="RefSeq" id="WP_057869233.1">
    <property type="nucleotide sequence ID" value="NZ_AZDX01000007.1"/>
</dbReference>
<dbReference type="GO" id="GO:0016747">
    <property type="term" value="F:acyltransferase activity, transferring groups other than amino-acyl groups"/>
    <property type="evidence" value="ECO:0007669"/>
    <property type="project" value="InterPro"/>
</dbReference>
<dbReference type="Proteomes" id="UP000051448">
    <property type="component" value="Unassembled WGS sequence"/>
</dbReference>
<sequence>MKEEVVYRKMVDADYQEVLEMVIETWNYREWIEKPLVKPMAEFFLCDLLVGADDVFVAVIANKVAGIVATSHEQWSRLQYVWQRRQLKALLQLAGFEDKNYIFAQYMETMNIDEELLALSGKKYGGALNLLIVKEGYQGLGIGGKLYKHFYDYLQGLGVKNFYLFTDNSSNFKFYDHKRLTRVNQKNFFWKDKDGEPHKKPEIYYLYEGNITI</sequence>
<feature type="domain" description="N-acetyltransferase" evidence="1">
    <location>
        <begin position="5"/>
        <end position="196"/>
    </location>
</feature>
<dbReference type="PROSITE" id="PS51186">
    <property type="entry name" value="GNAT"/>
    <property type="match status" value="1"/>
</dbReference>
<dbReference type="GeneID" id="98311684"/>
<proteinExistence type="predicted"/>
<reference evidence="2 3" key="1">
    <citation type="journal article" date="2015" name="Genome Announc.">
        <title>Expanding the biotechnology potential of lactobacilli through comparative genomics of 213 strains and associated genera.</title>
        <authorList>
            <person name="Sun Z."/>
            <person name="Harris H.M."/>
            <person name="McCann A."/>
            <person name="Guo C."/>
            <person name="Argimon S."/>
            <person name="Zhang W."/>
            <person name="Yang X."/>
            <person name="Jeffery I.B."/>
            <person name="Cooney J.C."/>
            <person name="Kagawa T.F."/>
            <person name="Liu W."/>
            <person name="Song Y."/>
            <person name="Salvetti E."/>
            <person name="Wrobel A."/>
            <person name="Rasinkangas P."/>
            <person name="Parkhill J."/>
            <person name="Rea M.C."/>
            <person name="O'Sullivan O."/>
            <person name="Ritari J."/>
            <person name="Douillard F.P."/>
            <person name="Paul Ross R."/>
            <person name="Yang R."/>
            <person name="Briner A.E."/>
            <person name="Felis G.E."/>
            <person name="de Vos W.M."/>
            <person name="Barrangou R."/>
            <person name="Klaenhammer T.R."/>
            <person name="Caufield P.W."/>
            <person name="Cui Y."/>
            <person name="Zhang H."/>
            <person name="O'Toole P.W."/>
        </authorList>
    </citation>
    <scope>NUCLEOTIDE SEQUENCE [LARGE SCALE GENOMIC DNA]</scope>
    <source>
        <strain evidence="2 3">DSM 19519</strain>
    </source>
</reference>
<name>A0A0R1MGX9_9LACO</name>
<dbReference type="OrthoDB" id="2243440at2"/>
<dbReference type="InterPro" id="IPR016181">
    <property type="entry name" value="Acyl_CoA_acyltransferase"/>
</dbReference>
<dbReference type="CDD" id="cd04301">
    <property type="entry name" value="NAT_SF"/>
    <property type="match status" value="1"/>
</dbReference>
<protein>
    <recommendedName>
        <fullName evidence="1">N-acetyltransferase domain-containing protein</fullName>
    </recommendedName>
</protein>
<evidence type="ECO:0000313" key="2">
    <source>
        <dbReference type="EMBL" id="KRL07280.1"/>
    </source>
</evidence>
<dbReference type="InterPro" id="IPR000182">
    <property type="entry name" value="GNAT_dom"/>
</dbReference>